<sequence>MPEIAGVSIETADISPAEKSLVFHQELVLTETTKKNLAKILYPLVEGQNLLLVGDAGVGKNALVYYINKMRNLPTVRFSFNQDTLPEDLSGSFRVLPDGFQWNNGPLTEALEKGYTFVADEMNLASPEILKRFISVFDRRRLQLLEKDGSEVLANPRYSFVATQNPARGFEGRKNLPESIQRHFTTIYLDHYPAHEEKEILRGLYPEEYGAVADLVVTLQRALEAQIWKNEIAKEDLEHYHFNLRTAQRFMNRAVVASVADTQKPEFRDLVFAFYVSTFRLEADRQLALQTVAAVMEYEPAALQRDYTIYSQSRGAVGEEFAMPSDAEGGHHTLPFPVTLSRSRTLEQMQASLGAGDNLLLEGDDAARILELCHVMAHASGKAVTEIFLSRGMHTSDIIGALRPHGSSVKWVDGPLTAALRRQDTIVLENIDAAGSELVEKLNMLLDHAGRLALPPEAEGESILKKEGECRIIAIKRTRRSRSQQTISRALRNRFFNLHVSVIEEATEVAELTALALDLEFGPDATAQGAQVVQKLSLFHNKADEAAREKKIGGTLAESIRYREENLLRLIGHVARYVNTSPHPGLTATPLLKERGHTTPPSPSGEGGRGGEVLRRGVEIYYAGMLQNPDDRIVIQRLFERIFADMPWDDIFAALAEGKKKILGTAKKRDKKITPPDWDKKKHFREANTGKATKRLGGQELKKGLRIDTPETGGNVKEGPDAWYGSDTQGNGGQGEPAGGGGAWGYRTDQLFQDFLKKYKPKWDYHMGYSLADFYDVFGKMLSELQMELENALDAEPEIERRLMAQGHRVDARRYITYQAQAGNDRIFDRTRILHSENKLKGVEFVFVLAKGRRMFNFKAAVSAIIALQSAIEILWGKKIPLKVFGYSDFENMKHSIDINQYISVAEDAPEHSEKVKLFENMTDNWNGDTIEEAQVLRYAAEQFSPEAVTKFIVMVSDFRGHRARAELKKEILSPASQTLKELGEEYARQNIHVLAVQTGTRSIAEHLFKEWLWIHEETFDQAPILLAEAIKNLILRYHRVVV</sequence>
<dbReference type="AlphaFoldDB" id="I4BAJ8"/>
<dbReference type="Pfam" id="PF07728">
    <property type="entry name" value="AAA_5"/>
    <property type="match status" value="2"/>
</dbReference>
<dbReference type="Proteomes" id="UP000006048">
    <property type="component" value="Chromosome"/>
</dbReference>
<evidence type="ECO:0000256" key="1">
    <source>
        <dbReference type="ARBA" id="ARBA00022741"/>
    </source>
</evidence>
<dbReference type="PANTHER" id="PTHR48103:SF2">
    <property type="entry name" value="MIDASIN"/>
    <property type="match status" value="1"/>
</dbReference>
<feature type="region of interest" description="Disordered" evidence="3">
    <location>
        <begin position="705"/>
        <end position="742"/>
    </location>
</feature>
<dbReference type="PATRIC" id="fig|869212.3.peg.3692"/>
<dbReference type="GO" id="GO:0000027">
    <property type="term" value="P:ribosomal large subunit assembly"/>
    <property type="evidence" value="ECO:0007669"/>
    <property type="project" value="TreeGrafter"/>
</dbReference>
<dbReference type="Gene3D" id="3.40.50.300">
    <property type="entry name" value="P-loop containing nucleotide triphosphate hydrolases"/>
    <property type="match status" value="2"/>
</dbReference>
<dbReference type="OrthoDB" id="9803599at2"/>
<reference evidence="5 6" key="1">
    <citation type="submission" date="2012-06" db="EMBL/GenBank/DDBJ databases">
        <title>The complete chromosome of genome of Turneriella parva DSM 21527.</title>
        <authorList>
            <consortium name="US DOE Joint Genome Institute (JGI-PGF)"/>
            <person name="Lucas S."/>
            <person name="Han J."/>
            <person name="Lapidus A."/>
            <person name="Bruce D."/>
            <person name="Goodwin L."/>
            <person name="Pitluck S."/>
            <person name="Peters L."/>
            <person name="Kyrpides N."/>
            <person name="Mavromatis K."/>
            <person name="Ivanova N."/>
            <person name="Mikhailova N."/>
            <person name="Chertkov O."/>
            <person name="Detter J.C."/>
            <person name="Tapia R."/>
            <person name="Han C."/>
            <person name="Land M."/>
            <person name="Hauser L."/>
            <person name="Markowitz V."/>
            <person name="Cheng J.-F."/>
            <person name="Hugenholtz P."/>
            <person name="Woyke T."/>
            <person name="Wu D."/>
            <person name="Gronow S."/>
            <person name="Wellnitz S."/>
            <person name="Brambilla E."/>
            <person name="Klenk H.-P."/>
            <person name="Eisen J.A."/>
        </authorList>
    </citation>
    <scope>NUCLEOTIDE SEQUENCE [LARGE SCALE GENOMIC DNA]</scope>
    <source>
        <strain evidence="6">ATCC BAA-1111 / DSM 21527 / NCTC 11395 / H</strain>
    </source>
</reference>
<feature type="domain" description="ATPase dynein-related AAA" evidence="4">
    <location>
        <begin position="49"/>
        <end position="184"/>
    </location>
</feature>
<keyword evidence="6" id="KW-1185">Reference proteome</keyword>
<dbReference type="InterPro" id="IPR027417">
    <property type="entry name" value="P-loop_NTPase"/>
</dbReference>
<feature type="compositionally biased region" description="Gly residues" evidence="3">
    <location>
        <begin position="730"/>
        <end position="742"/>
    </location>
</feature>
<keyword evidence="2" id="KW-0067">ATP-binding</keyword>
<gene>
    <name evidence="5" type="ordered locus">Turpa_3671</name>
</gene>
<dbReference type="GO" id="GO:0005524">
    <property type="term" value="F:ATP binding"/>
    <property type="evidence" value="ECO:0007669"/>
    <property type="project" value="UniProtKB-KW"/>
</dbReference>
<accession>I4BAJ8</accession>
<organism evidence="5 6">
    <name type="scientific">Turneriella parva (strain ATCC BAA-1111 / DSM 21527 / NCTC 11395 / H)</name>
    <name type="common">Leptospira parva</name>
    <dbReference type="NCBI Taxonomy" id="869212"/>
    <lineage>
        <taxon>Bacteria</taxon>
        <taxon>Pseudomonadati</taxon>
        <taxon>Spirochaetota</taxon>
        <taxon>Spirochaetia</taxon>
        <taxon>Leptospirales</taxon>
        <taxon>Leptospiraceae</taxon>
        <taxon>Turneriella</taxon>
    </lineage>
</organism>
<proteinExistence type="predicted"/>
<dbReference type="InterPro" id="IPR011704">
    <property type="entry name" value="ATPase_dyneun-rel_AAA"/>
</dbReference>
<feature type="domain" description="ATPase dynein-related AAA" evidence="4">
    <location>
        <begin position="372"/>
        <end position="495"/>
    </location>
</feature>
<evidence type="ECO:0000259" key="4">
    <source>
        <dbReference type="Pfam" id="PF07728"/>
    </source>
</evidence>
<keyword evidence="1" id="KW-0547">Nucleotide-binding</keyword>
<dbReference type="HOGENOM" id="CLU_297862_0_0_12"/>
<evidence type="ECO:0000313" key="5">
    <source>
        <dbReference type="EMBL" id="AFM14305.1"/>
    </source>
</evidence>
<evidence type="ECO:0000256" key="2">
    <source>
        <dbReference type="ARBA" id="ARBA00022840"/>
    </source>
</evidence>
<name>I4BAJ8_TURPD</name>
<dbReference type="SUPFAM" id="SSF52540">
    <property type="entry name" value="P-loop containing nucleoside triphosphate hydrolases"/>
    <property type="match status" value="2"/>
</dbReference>
<protein>
    <submittedName>
        <fullName evidence="5">ATPase associated with various cellular activities AAA_5</fullName>
    </submittedName>
</protein>
<dbReference type="PANTHER" id="PTHR48103">
    <property type="entry name" value="MIDASIN-RELATED"/>
    <property type="match status" value="1"/>
</dbReference>
<dbReference type="RefSeq" id="WP_014804782.1">
    <property type="nucleotide sequence ID" value="NC_018020.1"/>
</dbReference>
<dbReference type="KEGG" id="tpx:Turpa_3671"/>
<dbReference type="STRING" id="869212.Turpa_3671"/>
<dbReference type="EMBL" id="CP002959">
    <property type="protein sequence ID" value="AFM14305.1"/>
    <property type="molecule type" value="Genomic_DNA"/>
</dbReference>
<dbReference type="GO" id="GO:0016887">
    <property type="term" value="F:ATP hydrolysis activity"/>
    <property type="evidence" value="ECO:0007669"/>
    <property type="project" value="InterPro"/>
</dbReference>
<feature type="region of interest" description="Disordered" evidence="3">
    <location>
        <begin position="585"/>
        <end position="611"/>
    </location>
</feature>
<dbReference type="GO" id="GO:0030687">
    <property type="term" value="C:preribosome, large subunit precursor"/>
    <property type="evidence" value="ECO:0007669"/>
    <property type="project" value="TreeGrafter"/>
</dbReference>
<evidence type="ECO:0000256" key="3">
    <source>
        <dbReference type="SAM" id="MobiDB-lite"/>
    </source>
</evidence>
<evidence type="ECO:0000313" key="6">
    <source>
        <dbReference type="Proteomes" id="UP000006048"/>
    </source>
</evidence>